<evidence type="ECO:0000313" key="4">
    <source>
        <dbReference type="Proteomes" id="UP000017396"/>
    </source>
</evidence>
<evidence type="ECO:0000259" key="1">
    <source>
        <dbReference type="Pfam" id="PF00534"/>
    </source>
</evidence>
<reference evidence="3 4" key="1">
    <citation type="journal article" date="2013" name="PLoS ONE">
        <title>Cultivation and Complete Genome Sequencing of Gloeobacter kilaueensis sp. nov., from a Lava Cave in Kilauea Caldera, Hawai'i.</title>
        <authorList>
            <person name="Saw J.H."/>
            <person name="Schatz M."/>
            <person name="Brown M.V."/>
            <person name="Kunkel D.D."/>
            <person name="Foster J.S."/>
            <person name="Shick H."/>
            <person name="Christensen S."/>
            <person name="Hou S."/>
            <person name="Wan X."/>
            <person name="Donachie S.P."/>
        </authorList>
    </citation>
    <scope>NUCLEOTIDE SEQUENCE [LARGE SCALE GENOMIC DNA]</scope>
    <source>
        <strain evidence="4">JS</strain>
    </source>
</reference>
<proteinExistence type="predicted"/>
<accession>U5QIC2</accession>
<organism evidence="3 4">
    <name type="scientific">Gloeobacter kilaueensis (strain ATCC BAA-2537 / CCAP 1431/1 / ULC 316 / JS1)</name>
    <dbReference type="NCBI Taxonomy" id="1183438"/>
    <lineage>
        <taxon>Bacteria</taxon>
        <taxon>Bacillati</taxon>
        <taxon>Cyanobacteriota</taxon>
        <taxon>Cyanophyceae</taxon>
        <taxon>Gloeobacterales</taxon>
        <taxon>Gloeobacteraceae</taxon>
        <taxon>Gloeobacter</taxon>
    </lineage>
</organism>
<dbReference type="PANTHER" id="PTHR12526:SF638">
    <property type="entry name" value="SPORE COAT PROTEIN SA"/>
    <property type="match status" value="1"/>
</dbReference>
<dbReference type="Pfam" id="PF00534">
    <property type="entry name" value="Glycos_transf_1"/>
    <property type="match status" value="1"/>
</dbReference>
<dbReference type="CDD" id="cd03802">
    <property type="entry name" value="GT4_AviGT4-like"/>
    <property type="match status" value="1"/>
</dbReference>
<dbReference type="RefSeq" id="WP_023173867.1">
    <property type="nucleotide sequence ID" value="NC_022600.1"/>
</dbReference>
<dbReference type="SUPFAM" id="SSF53756">
    <property type="entry name" value="UDP-Glycosyltransferase/glycogen phosphorylase"/>
    <property type="match status" value="1"/>
</dbReference>
<dbReference type="AlphaFoldDB" id="U5QIC2"/>
<dbReference type="KEGG" id="glj:GKIL_2440"/>
<dbReference type="Pfam" id="PF13439">
    <property type="entry name" value="Glyco_transf_4"/>
    <property type="match status" value="1"/>
</dbReference>
<dbReference type="PATRIC" id="fig|1183438.3.peg.2396"/>
<dbReference type="HOGENOM" id="CLU_042257_1_0_3"/>
<dbReference type="InterPro" id="IPR001296">
    <property type="entry name" value="Glyco_trans_1"/>
</dbReference>
<evidence type="ECO:0000259" key="2">
    <source>
        <dbReference type="Pfam" id="PF13439"/>
    </source>
</evidence>
<keyword evidence="4" id="KW-1185">Reference proteome</keyword>
<evidence type="ECO:0000313" key="3">
    <source>
        <dbReference type="EMBL" id="AGY58686.1"/>
    </source>
</evidence>
<dbReference type="PANTHER" id="PTHR12526">
    <property type="entry name" value="GLYCOSYLTRANSFERASE"/>
    <property type="match status" value="1"/>
</dbReference>
<dbReference type="InterPro" id="IPR028098">
    <property type="entry name" value="Glyco_trans_4-like_N"/>
</dbReference>
<dbReference type="GO" id="GO:0016757">
    <property type="term" value="F:glycosyltransferase activity"/>
    <property type="evidence" value="ECO:0007669"/>
    <property type="project" value="InterPro"/>
</dbReference>
<sequence>MLRLLFVSSALGPLGTGTAGGVEFNVLTLARELTRRGHLVHLIAPEGSRTGEIPLVAAPAGLPPGSAQHTGRTSPVVLPQPSTLANLFEAARARQDDYDLIFNWCYDWLPLYLTPFFRTPLAHMITMGSLLDSIDEEMARVLAAFPGTIAVYTKSQAQTFGPLASKLTILPFGLDPAEYEFCAEPEPWLAWVGRIAPEKGLEDAVAAAAVSGLPLHLLGRMQDSAYFEQVRSRYPQAEVHYRGFFDTDAMQRILRTASGMLFTPKWIEAFGNVAIEAMACGVPVIAYERGGPAETVIDGLTGYLVPPDDVQALVAAIARLPAIDRARCRAHVEAHYSLSALGGRFEEWFFACARSRTGQTSHLTL</sequence>
<feature type="domain" description="Glycosyltransferase subfamily 4-like N-terminal" evidence="2">
    <location>
        <begin position="20"/>
        <end position="112"/>
    </location>
</feature>
<keyword evidence="3" id="KW-0808">Transferase</keyword>
<dbReference type="Gene3D" id="3.40.50.2000">
    <property type="entry name" value="Glycogen Phosphorylase B"/>
    <property type="match status" value="2"/>
</dbReference>
<feature type="domain" description="Glycosyl transferase family 1" evidence="1">
    <location>
        <begin position="185"/>
        <end position="320"/>
    </location>
</feature>
<dbReference type="Proteomes" id="UP000017396">
    <property type="component" value="Chromosome"/>
</dbReference>
<dbReference type="EMBL" id="CP003587">
    <property type="protein sequence ID" value="AGY58686.1"/>
    <property type="molecule type" value="Genomic_DNA"/>
</dbReference>
<gene>
    <name evidence="3" type="ORF">GKIL_2440</name>
</gene>
<dbReference type="eggNOG" id="COG0438">
    <property type="taxonomic scope" value="Bacteria"/>
</dbReference>
<name>U5QIC2_GLOK1</name>
<protein>
    <submittedName>
        <fullName evidence="3">Glycosyl transferase group 1</fullName>
    </submittedName>
</protein>
<dbReference type="STRING" id="1183438.GKIL_2440"/>